<organism evidence="1 2">
    <name type="scientific">Flavobacterium psychroterrae</name>
    <dbReference type="NCBI Taxonomy" id="2133767"/>
    <lineage>
        <taxon>Bacteria</taxon>
        <taxon>Pseudomonadati</taxon>
        <taxon>Bacteroidota</taxon>
        <taxon>Flavobacteriia</taxon>
        <taxon>Flavobacteriales</taxon>
        <taxon>Flavobacteriaceae</taxon>
        <taxon>Flavobacterium</taxon>
    </lineage>
</organism>
<gene>
    <name evidence="1" type="ORF">KHA90_17500</name>
</gene>
<proteinExistence type="predicted"/>
<dbReference type="RefSeq" id="WP_213303667.1">
    <property type="nucleotide sequence ID" value="NZ_JAGYVZ010000017.1"/>
</dbReference>
<name>A0ABS5PEV5_9FLAO</name>
<evidence type="ECO:0000313" key="2">
    <source>
        <dbReference type="Proteomes" id="UP000722625"/>
    </source>
</evidence>
<evidence type="ECO:0000313" key="1">
    <source>
        <dbReference type="EMBL" id="MBS7232817.1"/>
    </source>
</evidence>
<dbReference type="Proteomes" id="UP000722625">
    <property type="component" value="Unassembled WGS sequence"/>
</dbReference>
<keyword evidence="2" id="KW-1185">Reference proteome</keyword>
<accession>A0ABS5PEV5</accession>
<dbReference type="EMBL" id="JAGYVZ010000017">
    <property type="protein sequence ID" value="MBS7232817.1"/>
    <property type="molecule type" value="Genomic_DNA"/>
</dbReference>
<reference evidence="1 2" key="1">
    <citation type="journal article" date="2018" name="Int. J. Syst. Evol. Microbiol.">
        <title>Flavobacterium chryseum sp. nov. and Flavobacterium psychroterrae sp. nov., novel environmental bacteria isolated from Antarctica.</title>
        <authorList>
            <person name="Kralova S."/>
            <person name="Svec P."/>
            <person name="Busse H.J."/>
            <person name="Stankova E."/>
            <person name="Vaczi P."/>
            <person name="Sedlacek I."/>
        </authorList>
    </citation>
    <scope>NUCLEOTIDE SEQUENCE [LARGE SCALE GENOMIC DNA]</scope>
    <source>
        <strain evidence="1 2">CCM 8827</strain>
    </source>
</reference>
<sequence length="451" mass="52232">MHNSVFKLVTIKDVKTQYPFLIDHEGFDYSEDWQDEDFFLVSDENVNFEGDFYLDLYEDEHKKWLSSILNLPLKEIDSIRIEGILINGNFTTNGTIINAEGDYGPYVFISGNVTCQSLLLGGSYVEIKGNVTAEEVVMTSYNHGNFKCSGIIESPVFIVDDHYTTFSGRKNDLFYYNDKTENSDLKNDCEYDSETDEYIISDELRKHLDNPLITTFEELMRELEHGELVLKQNNPPPKTYEYWQKRVASNYRDLKIVPPQFKTKELFELALKITFHALDYVDKDFITPELCEKIVGKNGFAIQKIPDQFITKELCLKAAQSGTLISLFPSEFYSEELILTTFENGKHEPNINDVPSEFITESLLEEYVKIGKGLWLDKVCKENGIDKVSILKRVIDSGIQNLNAVFGNHFSKEIVDYAASIYNNEPHKPEWNEYVQKYKVKFERLDLTEYL</sequence>
<protein>
    <submittedName>
        <fullName evidence="1">Polymer-forming cytoskeletal protein</fullName>
    </submittedName>
</protein>
<comment type="caution">
    <text evidence="1">The sequence shown here is derived from an EMBL/GenBank/DDBJ whole genome shotgun (WGS) entry which is preliminary data.</text>
</comment>